<dbReference type="Proteomes" id="UP000196239">
    <property type="component" value="Chromosome 1"/>
</dbReference>
<feature type="transmembrane region" description="Helical" evidence="1">
    <location>
        <begin position="116"/>
        <end position="136"/>
    </location>
</feature>
<feature type="transmembrane region" description="Helical" evidence="1">
    <location>
        <begin position="25"/>
        <end position="51"/>
    </location>
</feature>
<feature type="transmembrane region" description="Helical" evidence="1">
    <location>
        <begin position="210"/>
        <end position="228"/>
    </location>
</feature>
<reference evidence="3" key="1">
    <citation type="submission" date="2015-10" db="EMBL/GenBank/DDBJ databases">
        <authorList>
            <person name="Lehtovirta-Morley L.E."/>
            <person name="Vieille C."/>
        </authorList>
    </citation>
    <scope>NUCLEOTIDE SEQUENCE [LARGE SCALE GENOMIC DNA]</scope>
</reference>
<feature type="transmembrane region" description="Helical" evidence="1">
    <location>
        <begin position="395"/>
        <end position="413"/>
    </location>
</feature>
<keyword evidence="3" id="KW-1185">Reference proteome</keyword>
<keyword evidence="2" id="KW-0808">Transferase</keyword>
<protein>
    <submittedName>
        <fullName evidence="2">Glycosyltransferase</fullName>
    </submittedName>
</protein>
<sequence>MVKKTKQPPQEPKESKYTLSKRDNIVSWAVFLPTLVIVFISLVSVVFPALVARTTSPFQDEIYKPDVIDPFQTGLLAAPLIIVNVIILLIGISYYKRSMGRDFFKKISNFDLSQKQALIVLATILVIFSGVMASQIGTEETWDDYKDVKDRIHSWTVSDFAKSFEPHVRFLLLSVSQNVFDNIRVIPLVSSIALLALTYFFTVKITENRFAGIISAVLLLQSNVFLTYDSSATYDSFWILLYLFSLYLIYKKWPGSPASFIASIFSKALTILFLPMSIFFIARSGVPRKSMIYHLVCYGAIVLLLVIIAVALQTNYAGTSLGFDTTDFWKGFTAIAIQMRFDYLILLFLLPLTVMLFIASRKGILHADSIQIFILSILIAAPFLIGFTTQTNQPYRFVSLAVFFAIGTGVLLSKKTRKQDGLLSI</sequence>
<dbReference type="EMBL" id="LN890280">
    <property type="protein sequence ID" value="CUR50894.1"/>
    <property type="molecule type" value="Genomic_DNA"/>
</dbReference>
<keyword evidence="1" id="KW-0472">Membrane</keyword>
<proteinExistence type="predicted"/>
<keyword evidence="1" id="KW-0812">Transmembrane</keyword>
<name>A0A128A0L5_9ARCH</name>
<dbReference type="AlphaFoldDB" id="A0A128A0L5"/>
<dbReference type="KEGG" id="ndv:NDEV_0129"/>
<dbReference type="GO" id="GO:0016740">
    <property type="term" value="F:transferase activity"/>
    <property type="evidence" value="ECO:0007669"/>
    <property type="project" value="UniProtKB-KW"/>
</dbReference>
<accession>A0A128A0L5</accession>
<gene>
    <name evidence="2" type="ORF">NDEV_0129</name>
</gene>
<feature type="transmembrane region" description="Helical" evidence="1">
    <location>
        <begin position="183"/>
        <end position="203"/>
    </location>
</feature>
<feature type="transmembrane region" description="Helical" evidence="1">
    <location>
        <begin position="71"/>
        <end position="95"/>
    </location>
</feature>
<feature type="transmembrane region" description="Helical" evidence="1">
    <location>
        <begin position="260"/>
        <end position="280"/>
    </location>
</feature>
<feature type="transmembrane region" description="Helical" evidence="1">
    <location>
        <begin position="370"/>
        <end position="389"/>
    </location>
</feature>
<feature type="transmembrane region" description="Helical" evidence="1">
    <location>
        <begin position="292"/>
        <end position="312"/>
    </location>
</feature>
<keyword evidence="1" id="KW-1133">Transmembrane helix</keyword>
<evidence type="ECO:0000313" key="3">
    <source>
        <dbReference type="Proteomes" id="UP000196239"/>
    </source>
</evidence>
<organism evidence="2 3">
    <name type="scientific">Nitrosotalea devaniterrae</name>
    <dbReference type="NCBI Taxonomy" id="1078905"/>
    <lineage>
        <taxon>Archaea</taxon>
        <taxon>Nitrososphaerota</taxon>
        <taxon>Nitrososphaeria</taxon>
        <taxon>Nitrosotaleales</taxon>
        <taxon>Nitrosotaleaceae</taxon>
        <taxon>Nitrosotalea</taxon>
    </lineage>
</organism>
<evidence type="ECO:0000313" key="2">
    <source>
        <dbReference type="EMBL" id="CUR50894.1"/>
    </source>
</evidence>
<evidence type="ECO:0000256" key="1">
    <source>
        <dbReference type="SAM" id="Phobius"/>
    </source>
</evidence>
<feature type="transmembrane region" description="Helical" evidence="1">
    <location>
        <begin position="332"/>
        <end position="358"/>
    </location>
</feature>